<evidence type="ECO:0000313" key="2">
    <source>
        <dbReference type="EMBL" id="PRP66321.1"/>
    </source>
</evidence>
<dbReference type="InterPro" id="IPR025348">
    <property type="entry name" value="DUF4252"/>
</dbReference>
<feature type="signal peptide" evidence="1">
    <location>
        <begin position="1"/>
        <end position="17"/>
    </location>
</feature>
<dbReference type="PROSITE" id="PS51257">
    <property type="entry name" value="PROKAR_LIPOPROTEIN"/>
    <property type="match status" value="1"/>
</dbReference>
<dbReference type="EMBL" id="MQUC01000003">
    <property type="protein sequence ID" value="PRP66321.1"/>
    <property type="molecule type" value="Genomic_DNA"/>
</dbReference>
<keyword evidence="3" id="KW-1185">Reference proteome</keyword>
<feature type="chain" id="PRO_5015677800" description="DUF4252 domain-containing protein" evidence="1">
    <location>
        <begin position="18"/>
        <end position="192"/>
    </location>
</feature>
<dbReference type="OrthoDB" id="1143555at2"/>
<evidence type="ECO:0008006" key="4">
    <source>
        <dbReference type="Google" id="ProtNLM"/>
    </source>
</evidence>
<protein>
    <recommendedName>
        <fullName evidence="4">DUF4252 domain-containing protein</fullName>
    </recommendedName>
</protein>
<gene>
    <name evidence="2" type="ORF">BST86_04055</name>
</gene>
<organism evidence="2 3">
    <name type="scientific">Nonlabens agnitus</name>
    <dbReference type="NCBI Taxonomy" id="870484"/>
    <lineage>
        <taxon>Bacteria</taxon>
        <taxon>Pseudomonadati</taxon>
        <taxon>Bacteroidota</taxon>
        <taxon>Flavobacteriia</taxon>
        <taxon>Flavobacteriales</taxon>
        <taxon>Flavobacteriaceae</taxon>
        <taxon>Nonlabens</taxon>
    </lineage>
</organism>
<comment type="caution">
    <text evidence="2">The sequence shown here is derived from an EMBL/GenBank/DDBJ whole genome shotgun (WGS) entry which is preliminary data.</text>
</comment>
<dbReference type="Pfam" id="PF14060">
    <property type="entry name" value="DUF4252"/>
    <property type="match status" value="1"/>
</dbReference>
<name>A0A2S9WS63_9FLAO</name>
<accession>A0A2S9WS63</accession>
<reference evidence="2 3" key="1">
    <citation type="submission" date="2016-11" db="EMBL/GenBank/DDBJ databases">
        <title>Trade-off between light-utilization and light-protection in marine flavobacteria.</title>
        <authorList>
            <person name="Kumagai Y."/>
        </authorList>
    </citation>
    <scope>NUCLEOTIDE SEQUENCE [LARGE SCALE GENOMIC DNA]</scope>
    <source>
        <strain evidence="2 3">JCM 17109</strain>
    </source>
</reference>
<evidence type="ECO:0000256" key="1">
    <source>
        <dbReference type="SAM" id="SignalP"/>
    </source>
</evidence>
<dbReference type="AlphaFoldDB" id="A0A2S9WS63"/>
<proteinExistence type="predicted"/>
<evidence type="ECO:0000313" key="3">
    <source>
        <dbReference type="Proteomes" id="UP000239532"/>
    </source>
</evidence>
<sequence>MNKLILKIVAISLTVMALLTSCSNEESLQQFYVDSAEKDGFITTSIPKSILGVDASKFSPESREAYESIEKVNLIALPAKDDNKDLYLTESAKLDKIFQNEKYELLMSHSSDGVKMKMMFDGSQDAIDEIIVYGRSDDMGLGVARILGDDMNVSEIMSMIQEVEIKDINIPGLKSIIGELGMPVKEMKMETE</sequence>
<dbReference type="RefSeq" id="WP_105982159.1">
    <property type="nucleotide sequence ID" value="NZ_MQUC01000003.1"/>
</dbReference>
<dbReference type="Proteomes" id="UP000239532">
    <property type="component" value="Unassembled WGS sequence"/>
</dbReference>
<keyword evidence="1" id="KW-0732">Signal</keyword>